<evidence type="ECO:0000313" key="1">
    <source>
        <dbReference type="EMBL" id="MBW84825.1"/>
    </source>
</evidence>
<organism evidence="1">
    <name type="scientific">Rhizophora mucronata</name>
    <name type="common">Asiatic mangrove</name>
    <dbReference type="NCBI Taxonomy" id="61149"/>
    <lineage>
        <taxon>Eukaryota</taxon>
        <taxon>Viridiplantae</taxon>
        <taxon>Streptophyta</taxon>
        <taxon>Embryophyta</taxon>
        <taxon>Tracheophyta</taxon>
        <taxon>Spermatophyta</taxon>
        <taxon>Magnoliopsida</taxon>
        <taxon>eudicotyledons</taxon>
        <taxon>Gunneridae</taxon>
        <taxon>Pentapetalae</taxon>
        <taxon>rosids</taxon>
        <taxon>fabids</taxon>
        <taxon>Malpighiales</taxon>
        <taxon>Rhizophoraceae</taxon>
        <taxon>Rhizophora</taxon>
    </lineage>
</organism>
<reference evidence="1" key="1">
    <citation type="submission" date="2018-02" db="EMBL/GenBank/DDBJ databases">
        <title>Rhizophora mucronata_Transcriptome.</title>
        <authorList>
            <person name="Meera S.P."/>
            <person name="Sreeshan A."/>
            <person name="Augustine A."/>
        </authorList>
    </citation>
    <scope>NUCLEOTIDE SEQUENCE</scope>
    <source>
        <tissue evidence="1">Leaf</tissue>
    </source>
</reference>
<name>A0A2P2IUB4_RHIMU</name>
<proteinExistence type="predicted"/>
<dbReference type="AlphaFoldDB" id="A0A2P2IUB4"/>
<protein>
    <submittedName>
        <fullName evidence="1">Uncharacterized protein MANES_16G022800</fullName>
    </submittedName>
</protein>
<sequence length="22" mass="2492">MHLHYALAVLMSSPLQPNQRKG</sequence>
<dbReference type="EMBL" id="GGEC01004342">
    <property type="protein sequence ID" value="MBW84825.1"/>
    <property type="molecule type" value="Transcribed_RNA"/>
</dbReference>
<accession>A0A2P2IUB4</accession>